<dbReference type="PANTHER" id="PTHR12937">
    <property type="entry name" value="VACUOLAR PROTEIN SORTING 28, ISOFORM 2 VPS28"/>
    <property type="match status" value="1"/>
</dbReference>
<dbReference type="EMBL" id="JBBPBN010000412">
    <property type="protein sequence ID" value="KAK8487031.1"/>
    <property type="molecule type" value="Genomic_DNA"/>
</dbReference>
<accession>A0ABR2A2R3</accession>
<dbReference type="PANTHER" id="PTHR12937:SF0">
    <property type="entry name" value="VACUOLAR PROTEIN SORTING-ASSOCIATED PROTEIN 28 HOMOLOG"/>
    <property type="match status" value="1"/>
</dbReference>
<dbReference type="Proteomes" id="UP001396334">
    <property type="component" value="Unassembled WGS sequence"/>
</dbReference>
<dbReference type="InterPro" id="IPR037206">
    <property type="entry name" value="VPS28_C_sf"/>
</dbReference>
<evidence type="ECO:0008006" key="3">
    <source>
        <dbReference type="Google" id="ProtNLM"/>
    </source>
</evidence>
<proteinExistence type="predicted"/>
<dbReference type="Pfam" id="PF03997">
    <property type="entry name" value="VPS28"/>
    <property type="match status" value="1"/>
</dbReference>
<name>A0ABR2A2R3_9ROSI</name>
<evidence type="ECO:0000313" key="2">
    <source>
        <dbReference type="Proteomes" id="UP001396334"/>
    </source>
</evidence>
<sequence>MDSNLKPLLFDPKWTLLFNILTYQVLPIWRLSSRRQVRERNVCELDILQPDFKGNIKMNEWISLLAKIGTTDDELTEQQARQLHFDLESSYNSFVAALANAST</sequence>
<protein>
    <recommendedName>
        <fullName evidence="3">VPS28 C-terminal domain-containing protein</fullName>
    </recommendedName>
</protein>
<keyword evidence="2" id="KW-1185">Reference proteome</keyword>
<comment type="caution">
    <text evidence="1">The sequence shown here is derived from an EMBL/GenBank/DDBJ whole genome shotgun (WGS) entry which is preliminary data.</text>
</comment>
<evidence type="ECO:0000313" key="1">
    <source>
        <dbReference type="EMBL" id="KAK8487031.1"/>
    </source>
</evidence>
<reference evidence="1 2" key="1">
    <citation type="journal article" date="2024" name="G3 (Bethesda)">
        <title>Genome assembly of Hibiscus sabdariffa L. provides insights into metabolisms of medicinal natural products.</title>
        <authorList>
            <person name="Kim T."/>
        </authorList>
    </citation>
    <scope>NUCLEOTIDE SEQUENCE [LARGE SCALE GENOMIC DNA]</scope>
    <source>
        <strain evidence="1">TK-2024</strain>
        <tissue evidence="1">Old leaves</tissue>
    </source>
</reference>
<organism evidence="1 2">
    <name type="scientific">Hibiscus sabdariffa</name>
    <name type="common">roselle</name>
    <dbReference type="NCBI Taxonomy" id="183260"/>
    <lineage>
        <taxon>Eukaryota</taxon>
        <taxon>Viridiplantae</taxon>
        <taxon>Streptophyta</taxon>
        <taxon>Embryophyta</taxon>
        <taxon>Tracheophyta</taxon>
        <taxon>Spermatophyta</taxon>
        <taxon>Magnoliopsida</taxon>
        <taxon>eudicotyledons</taxon>
        <taxon>Gunneridae</taxon>
        <taxon>Pentapetalae</taxon>
        <taxon>rosids</taxon>
        <taxon>malvids</taxon>
        <taxon>Malvales</taxon>
        <taxon>Malvaceae</taxon>
        <taxon>Malvoideae</taxon>
        <taxon>Hibiscus</taxon>
    </lineage>
</organism>
<gene>
    <name evidence="1" type="ORF">V6N11_049670</name>
</gene>
<dbReference type="SUPFAM" id="SSF140427">
    <property type="entry name" value="VPS28 C-terminal domain-like"/>
    <property type="match status" value="1"/>
</dbReference>
<dbReference type="InterPro" id="IPR007143">
    <property type="entry name" value="Vps28"/>
</dbReference>
<dbReference type="Gene3D" id="1.20.120.1130">
    <property type="match status" value="1"/>
</dbReference>